<feature type="domain" description="Mop" evidence="3">
    <location>
        <begin position="103"/>
        <end position="169"/>
    </location>
</feature>
<dbReference type="AlphaFoldDB" id="C0DWN8"/>
<evidence type="ECO:0000259" key="3">
    <source>
        <dbReference type="PROSITE" id="PS51866"/>
    </source>
</evidence>
<dbReference type="PANTHER" id="PTHR30432:SF1">
    <property type="entry name" value="DNA-BINDING TRANSCRIPTIONAL DUAL REGULATOR MODE"/>
    <property type="match status" value="1"/>
</dbReference>
<dbReference type="PROSITE" id="PS51866">
    <property type="entry name" value="MOP"/>
    <property type="match status" value="2"/>
</dbReference>
<organism evidence="4 5">
    <name type="scientific">Eikenella corrodens ATCC 23834</name>
    <dbReference type="NCBI Taxonomy" id="546274"/>
    <lineage>
        <taxon>Bacteria</taxon>
        <taxon>Pseudomonadati</taxon>
        <taxon>Pseudomonadota</taxon>
        <taxon>Betaproteobacteria</taxon>
        <taxon>Neisseriales</taxon>
        <taxon>Neisseriaceae</taxon>
        <taxon>Eikenella</taxon>
    </lineage>
</organism>
<dbReference type="InterPro" id="IPR008995">
    <property type="entry name" value="Mo/tungstate-bd_C_term_dom"/>
</dbReference>
<dbReference type="Pfam" id="PF03459">
    <property type="entry name" value="TOBE"/>
    <property type="match status" value="2"/>
</dbReference>
<dbReference type="InterPro" id="IPR005116">
    <property type="entry name" value="Transp-assoc_OB_typ1"/>
</dbReference>
<name>C0DWN8_EIKCO</name>
<evidence type="ECO:0000313" key="4">
    <source>
        <dbReference type="EMBL" id="EEG23515.1"/>
    </source>
</evidence>
<dbReference type="EMBL" id="ACEA01000038">
    <property type="protein sequence ID" value="EEG23515.1"/>
    <property type="molecule type" value="Genomic_DNA"/>
</dbReference>
<dbReference type="GO" id="GO:0015689">
    <property type="term" value="P:molybdate ion transport"/>
    <property type="evidence" value="ECO:0007669"/>
    <property type="project" value="InterPro"/>
</dbReference>
<dbReference type="eggNOG" id="COG3585">
    <property type="taxonomic scope" value="Bacteria"/>
</dbReference>
<evidence type="ECO:0000256" key="1">
    <source>
        <dbReference type="ARBA" id="ARBA00022505"/>
    </source>
</evidence>
<dbReference type="Proteomes" id="UP000005837">
    <property type="component" value="Unassembled WGS sequence"/>
</dbReference>
<comment type="caution">
    <text evidence="4">The sequence shown here is derived from an EMBL/GenBank/DDBJ whole genome shotgun (WGS) entry which is preliminary data.</text>
</comment>
<protein>
    <submittedName>
        <fullName evidence="4">TOBE domain protein</fullName>
    </submittedName>
</protein>
<reference evidence="4 5" key="1">
    <citation type="submission" date="2009-01" db="EMBL/GenBank/DDBJ databases">
        <authorList>
            <person name="Fulton L."/>
            <person name="Clifton S."/>
            <person name="Chinwalla A.T."/>
            <person name="Mitreva M."/>
            <person name="Sodergren E."/>
            <person name="Weinstock G."/>
            <person name="Clifton S."/>
            <person name="Dooling D.J."/>
            <person name="Fulton B."/>
            <person name="Minx P."/>
            <person name="Pepin K.H."/>
            <person name="Johnson M."/>
            <person name="Bhonagiri V."/>
            <person name="Nash W.E."/>
            <person name="Mardis E.R."/>
            <person name="Wilson R.K."/>
        </authorList>
    </citation>
    <scope>NUCLEOTIDE SEQUENCE [LARGE SCALE GENOMIC DNA]</scope>
    <source>
        <strain evidence="4 5">ATCC 23834</strain>
    </source>
</reference>
<evidence type="ECO:0000256" key="2">
    <source>
        <dbReference type="PROSITE-ProRule" id="PRU01213"/>
    </source>
</evidence>
<dbReference type="SUPFAM" id="SSF50331">
    <property type="entry name" value="MOP-like"/>
    <property type="match status" value="2"/>
</dbReference>
<dbReference type="PANTHER" id="PTHR30432">
    <property type="entry name" value="TRANSCRIPTIONAL REGULATOR MODE"/>
    <property type="match status" value="1"/>
</dbReference>
<dbReference type="HOGENOM" id="CLU_118993_0_1_4"/>
<proteinExistence type="predicted"/>
<keyword evidence="1 2" id="KW-0500">Molybdenum</keyword>
<dbReference type="Gene3D" id="2.40.50.100">
    <property type="match status" value="2"/>
</dbReference>
<dbReference type="NCBIfam" id="TIGR00638">
    <property type="entry name" value="Mop"/>
    <property type="match status" value="2"/>
</dbReference>
<accession>C0DWN8</accession>
<dbReference type="InterPro" id="IPR004606">
    <property type="entry name" value="Mop_domain"/>
</dbReference>
<feature type="domain" description="Mop" evidence="3">
    <location>
        <begin position="31"/>
        <end position="97"/>
    </location>
</feature>
<gene>
    <name evidence="4" type="ORF">EIKCOROL_01790</name>
</gene>
<sequence>MVFAAAQFKLSTNQLECTLYLPATKGKSTMKTSARNQFSGKIKSIKHGPVTSEITLVLENGAELVATVTEESCRELGLAEGGIATALIKAGNIIVATDLHPMKLSARNQLSGQITHVERGAVNSIVSVDIGGGLILTAGITMQSTETLDLHPGQSVTAIFKAGSVILGVVA</sequence>
<dbReference type="InterPro" id="IPR051815">
    <property type="entry name" value="Molybdate_resp_trans_reg"/>
</dbReference>
<evidence type="ECO:0000313" key="5">
    <source>
        <dbReference type="Proteomes" id="UP000005837"/>
    </source>
</evidence>